<keyword evidence="8" id="KW-1278">Translocase</keyword>
<dbReference type="Gene3D" id="1.10.287.90">
    <property type="match status" value="1"/>
</dbReference>
<keyword evidence="5 16" id="KW-0679">Respiratory chain</keyword>
<dbReference type="GO" id="GO:0016491">
    <property type="term" value="F:oxidoreductase activity"/>
    <property type="evidence" value="ECO:0007669"/>
    <property type="project" value="UniProtKB-KW"/>
</dbReference>
<keyword evidence="7 15" id="KW-0479">Metal-binding</keyword>
<dbReference type="InterPro" id="IPR002429">
    <property type="entry name" value="CcO_II-like_C"/>
</dbReference>
<dbReference type="InterPro" id="IPR001505">
    <property type="entry name" value="Copper_CuA"/>
</dbReference>
<evidence type="ECO:0000256" key="1">
    <source>
        <dbReference type="ARBA" id="ARBA00004141"/>
    </source>
</evidence>
<dbReference type="PROSITE" id="PS50999">
    <property type="entry name" value="COX2_TM"/>
    <property type="match status" value="1"/>
</dbReference>
<evidence type="ECO:0000256" key="5">
    <source>
        <dbReference type="ARBA" id="ARBA00022660"/>
    </source>
</evidence>
<keyword evidence="4 15" id="KW-0349">Heme</keyword>
<evidence type="ECO:0000256" key="15">
    <source>
        <dbReference type="PROSITE-ProRule" id="PRU00433"/>
    </source>
</evidence>
<proteinExistence type="inferred from homology"/>
<dbReference type="InterPro" id="IPR045187">
    <property type="entry name" value="CcO_II"/>
</dbReference>
<dbReference type="EMBL" id="WVHK01000002">
    <property type="protein sequence ID" value="MXV18213.1"/>
    <property type="molecule type" value="Genomic_DNA"/>
</dbReference>
<dbReference type="SUPFAM" id="SSF81464">
    <property type="entry name" value="Cytochrome c oxidase subunit II-like, transmembrane region"/>
    <property type="match status" value="1"/>
</dbReference>
<comment type="catalytic activity">
    <reaction evidence="17">
        <text>4 Fe(II)-[cytochrome c] + O2 + 8 H(+)(in) = 4 Fe(III)-[cytochrome c] + 2 H2O + 4 H(+)(out)</text>
        <dbReference type="Rhea" id="RHEA:11436"/>
        <dbReference type="Rhea" id="RHEA-COMP:10350"/>
        <dbReference type="Rhea" id="RHEA-COMP:14399"/>
        <dbReference type="ChEBI" id="CHEBI:15377"/>
        <dbReference type="ChEBI" id="CHEBI:15378"/>
        <dbReference type="ChEBI" id="CHEBI:15379"/>
        <dbReference type="ChEBI" id="CHEBI:29033"/>
        <dbReference type="ChEBI" id="CHEBI:29034"/>
        <dbReference type="EC" id="7.1.1.9"/>
    </reaction>
</comment>
<dbReference type="PROSITE" id="PS51007">
    <property type="entry name" value="CYTC"/>
    <property type="match status" value="1"/>
</dbReference>
<comment type="cofactor">
    <cofactor evidence="17">
        <name>Cu cation</name>
        <dbReference type="ChEBI" id="CHEBI:23378"/>
    </cofactor>
    <text evidence="17">Binds a copper A center.</text>
</comment>
<evidence type="ECO:0000256" key="7">
    <source>
        <dbReference type="ARBA" id="ARBA00022723"/>
    </source>
</evidence>
<dbReference type="PANTHER" id="PTHR22888:SF9">
    <property type="entry name" value="CYTOCHROME C OXIDASE SUBUNIT 2"/>
    <property type="match status" value="1"/>
</dbReference>
<evidence type="ECO:0000256" key="18">
    <source>
        <dbReference type="SAM" id="Phobius"/>
    </source>
</evidence>
<dbReference type="GO" id="GO:0042773">
    <property type="term" value="P:ATP synthesis coupled electron transport"/>
    <property type="evidence" value="ECO:0007669"/>
    <property type="project" value="TreeGrafter"/>
</dbReference>
<evidence type="ECO:0000256" key="10">
    <source>
        <dbReference type="ARBA" id="ARBA00022989"/>
    </source>
</evidence>
<keyword evidence="22" id="KW-0560">Oxidoreductase</keyword>
<dbReference type="GO" id="GO:0005507">
    <property type="term" value="F:copper ion binding"/>
    <property type="evidence" value="ECO:0007669"/>
    <property type="project" value="InterPro"/>
</dbReference>
<organism evidence="22 23">
    <name type="scientific">Deinococcus xianganensis</name>
    <dbReference type="NCBI Taxonomy" id="1507289"/>
    <lineage>
        <taxon>Bacteria</taxon>
        <taxon>Thermotogati</taxon>
        <taxon>Deinococcota</taxon>
        <taxon>Deinococci</taxon>
        <taxon>Deinococcales</taxon>
        <taxon>Deinococcaceae</taxon>
        <taxon>Deinococcus</taxon>
    </lineage>
</organism>
<dbReference type="Gene3D" id="2.60.40.420">
    <property type="entry name" value="Cupredoxins - blue copper proteins"/>
    <property type="match status" value="1"/>
</dbReference>
<evidence type="ECO:0000256" key="6">
    <source>
        <dbReference type="ARBA" id="ARBA00022692"/>
    </source>
</evidence>
<evidence type="ECO:0000256" key="9">
    <source>
        <dbReference type="ARBA" id="ARBA00022982"/>
    </source>
</evidence>
<dbReference type="InterPro" id="IPR036909">
    <property type="entry name" value="Cyt_c-like_dom_sf"/>
</dbReference>
<dbReference type="Pfam" id="PF02790">
    <property type="entry name" value="COX2_TM"/>
    <property type="match status" value="1"/>
</dbReference>
<keyword evidence="11 15" id="KW-0408">Iron</keyword>
<dbReference type="PANTHER" id="PTHR22888">
    <property type="entry name" value="CYTOCHROME C OXIDASE, SUBUNIT II"/>
    <property type="match status" value="1"/>
</dbReference>
<dbReference type="InterPro" id="IPR014222">
    <property type="entry name" value="Cyt_c_oxidase_su2"/>
</dbReference>
<dbReference type="GO" id="GO:0005886">
    <property type="term" value="C:plasma membrane"/>
    <property type="evidence" value="ECO:0007669"/>
    <property type="project" value="UniProtKB-SubCell"/>
</dbReference>
<keyword evidence="12 17" id="KW-0186">Copper</keyword>
<accession>A0A6I4YM32</accession>
<evidence type="ECO:0000259" key="19">
    <source>
        <dbReference type="PROSITE" id="PS50857"/>
    </source>
</evidence>
<comment type="similarity">
    <text evidence="2 16">Belongs to the cytochrome c oxidase subunit 2 family.</text>
</comment>
<evidence type="ECO:0000256" key="13">
    <source>
        <dbReference type="ARBA" id="ARBA00023136"/>
    </source>
</evidence>
<dbReference type="Pfam" id="PF00034">
    <property type="entry name" value="Cytochrom_C"/>
    <property type="match status" value="1"/>
</dbReference>
<evidence type="ECO:0000256" key="2">
    <source>
        <dbReference type="ARBA" id="ARBA00007866"/>
    </source>
</evidence>
<comment type="subcellular location">
    <subcellularLocation>
        <location evidence="16">Cell membrane</location>
        <topology evidence="16">Multi-pass membrane protein</topology>
    </subcellularLocation>
    <subcellularLocation>
        <location evidence="1">Membrane</location>
        <topology evidence="1">Multi-pass membrane protein</topology>
    </subcellularLocation>
</comment>
<feature type="domain" description="Cytochrome oxidase subunit II transmembrane region profile" evidence="20">
    <location>
        <begin position="36"/>
        <end position="132"/>
    </location>
</feature>
<dbReference type="InterPro" id="IPR008972">
    <property type="entry name" value="Cupredoxin"/>
</dbReference>
<comment type="function">
    <text evidence="14 17">Subunits I and II form the functional core of the enzyme complex. Electrons originating in cytochrome c are transferred via heme a and Cu(A) to the binuclear center formed by heme a3 and Cu(B).</text>
</comment>
<evidence type="ECO:0000256" key="3">
    <source>
        <dbReference type="ARBA" id="ARBA00022448"/>
    </source>
</evidence>
<dbReference type="Pfam" id="PF00116">
    <property type="entry name" value="COX2"/>
    <property type="match status" value="1"/>
</dbReference>
<dbReference type="GO" id="GO:0004129">
    <property type="term" value="F:cytochrome-c oxidase activity"/>
    <property type="evidence" value="ECO:0007669"/>
    <property type="project" value="UniProtKB-EC"/>
</dbReference>
<name>A0A6I4YM32_9DEIO</name>
<dbReference type="GO" id="GO:0020037">
    <property type="term" value="F:heme binding"/>
    <property type="evidence" value="ECO:0007669"/>
    <property type="project" value="InterPro"/>
</dbReference>
<feature type="transmembrane region" description="Helical" evidence="18">
    <location>
        <begin position="59"/>
        <end position="81"/>
    </location>
</feature>
<gene>
    <name evidence="22" type="primary">coxB</name>
    <name evidence="22" type="ORF">GLX28_00990</name>
</gene>
<reference evidence="22 23" key="1">
    <citation type="submission" date="2019-11" db="EMBL/GenBank/DDBJ databases">
        <title>Genome sequence of Deinococcus xianganensis Y35, AI-2 producing algicidal bacterium, isolated from lake water.</title>
        <authorList>
            <person name="Li Y."/>
        </authorList>
    </citation>
    <scope>NUCLEOTIDE SEQUENCE [LARGE SCALE GENOMIC DNA]</scope>
    <source>
        <strain evidence="22 23">Y35</strain>
    </source>
</reference>
<evidence type="ECO:0000256" key="16">
    <source>
        <dbReference type="RuleBase" id="RU000456"/>
    </source>
</evidence>
<evidence type="ECO:0000256" key="4">
    <source>
        <dbReference type="ARBA" id="ARBA00022617"/>
    </source>
</evidence>
<dbReference type="PROSITE" id="PS00078">
    <property type="entry name" value="COX2"/>
    <property type="match status" value="1"/>
</dbReference>
<dbReference type="InterPro" id="IPR009056">
    <property type="entry name" value="Cyt_c-like_dom"/>
</dbReference>
<dbReference type="RefSeq" id="WP_160975927.1">
    <property type="nucleotide sequence ID" value="NZ_WVHK01000002.1"/>
</dbReference>
<keyword evidence="6 16" id="KW-0812">Transmembrane</keyword>
<evidence type="ECO:0000259" key="20">
    <source>
        <dbReference type="PROSITE" id="PS50999"/>
    </source>
</evidence>
<dbReference type="NCBIfam" id="TIGR02866">
    <property type="entry name" value="CoxB"/>
    <property type="match status" value="1"/>
</dbReference>
<dbReference type="InterPro" id="IPR036257">
    <property type="entry name" value="Cyt_c_oxidase_su2_TM_sf"/>
</dbReference>
<evidence type="ECO:0000256" key="8">
    <source>
        <dbReference type="ARBA" id="ARBA00022967"/>
    </source>
</evidence>
<evidence type="ECO:0000256" key="11">
    <source>
        <dbReference type="ARBA" id="ARBA00023004"/>
    </source>
</evidence>
<evidence type="ECO:0000256" key="17">
    <source>
        <dbReference type="RuleBase" id="RU004024"/>
    </source>
</evidence>
<dbReference type="InterPro" id="IPR011759">
    <property type="entry name" value="Cyt_c_oxidase_su2_TM_dom"/>
</dbReference>
<dbReference type="AlphaFoldDB" id="A0A6I4YM32"/>
<dbReference type="EC" id="7.1.1.9" evidence="17"/>
<feature type="domain" description="Cytochrome c" evidence="21">
    <location>
        <begin position="264"/>
        <end position="387"/>
    </location>
</feature>
<sequence>MTLNTTTHRNSGTRRRGRRVLPTLAILGATLLTGCQPVTQSLSIGDMASAYNREIWWMSIWAIALSIIIFIGVSYALFYTVQKFREDRHDAPPAQFHGNNKLETILVAVPVVIVILLSVLAVKSMAALNPTPNQATKIDVLAKQFWWNFAYPEVTSDAGGVVTNGNEMIMPTREAVALTMTSGDVIHGFWAPNIGGQRAAMPSVQKTWQVDTDRAGVYQGNCSQLCGASHANMRYKVIALDQERYDATLAAMKAYRAPEPAPGSAEARGYTLFMQGKGSTGAASCASCHRVQGTPAAGVVGPDLSFFGTRRTLGAGMWEAMTEAQWTDAKAAGELRDWLKNSPRVKPGSLMPTYDGSEYMVKGKMVKGGTLTDAEIDDIAAYLRSLKLPEEADYWKGTAVHGAPNGGTQ</sequence>
<dbReference type="PROSITE" id="PS50857">
    <property type="entry name" value="COX2_CUA"/>
    <property type="match status" value="1"/>
</dbReference>
<keyword evidence="9 16" id="KW-0249">Electron transport</keyword>
<dbReference type="Proteomes" id="UP000430519">
    <property type="component" value="Unassembled WGS sequence"/>
</dbReference>
<feature type="transmembrane region" description="Helical" evidence="18">
    <location>
        <begin position="102"/>
        <end position="122"/>
    </location>
</feature>
<dbReference type="SUPFAM" id="SSF49503">
    <property type="entry name" value="Cupredoxins"/>
    <property type="match status" value="1"/>
</dbReference>
<dbReference type="SUPFAM" id="SSF46626">
    <property type="entry name" value="Cytochrome c"/>
    <property type="match status" value="1"/>
</dbReference>
<comment type="caution">
    <text evidence="22">The sequence shown here is derived from an EMBL/GenBank/DDBJ whole genome shotgun (WGS) entry which is preliminary data.</text>
</comment>
<evidence type="ECO:0000256" key="14">
    <source>
        <dbReference type="ARBA" id="ARBA00024688"/>
    </source>
</evidence>
<evidence type="ECO:0000259" key="21">
    <source>
        <dbReference type="PROSITE" id="PS51007"/>
    </source>
</evidence>
<keyword evidence="10 18" id="KW-1133">Transmembrane helix</keyword>
<keyword evidence="23" id="KW-1185">Reference proteome</keyword>
<keyword evidence="3 16" id="KW-0813">Transport</keyword>
<protein>
    <recommendedName>
        <fullName evidence="17">Cytochrome c oxidase subunit 2</fullName>
        <ecNumber evidence="17">7.1.1.9</ecNumber>
    </recommendedName>
</protein>
<evidence type="ECO:0000256" key="12">
    <source>
        <dbReference type="ARBA" id="ARBA00023008"/>
    </source>
</evidence>
<evidence type="ECO:0000313" key="23">
    <source>
        <dbReference type="Proteomes" id="UP000430519"/>
    </source>
</evidence>
<keyword evidence="13 18" id="KW-0472">Membrane</keyword>
<evidence type="ECO:0000313" key="22">
    <source>
        <dbReference type="EMBL" id="MXV18213.1"/>
    </source>
</evidence>
<feature type="domain" description="Cytochrome oxidase subunit II copper A binding" evidence="19">
    <location>
        <begin position="133"/>
        <end position="251"/>
    </location>
</feature>